<dbReference type="Gene3D" id="3.90.1490.10">
    <property type="entry name" value="putative n-type atp pyrophosphatase, domain 2"/>
    <property type="match status" value="1"/>
</dbReference>
<name>A0A7C4BAT0_9CREN</name>
<organism evidence="2">
    <name type="scientific">Ignisphaera aggregans</name>
    <dbReference type="NCBI Taxonomy" id="334771"/>
    <lineage>
        <taxon>Archaea</taxon>
        <taxon>Thermoproteota</taxon>
        <taxon>Thermoprotei</taxon>
        <taxon>Desulfurococcales</taxon>
        <taxon>Desulfurococcaceae</taxon>
        <taxon>Ignisphaera</taxon>
    </lineage>
</organism>
<protein>
    <submittedName>
        <fullName evidence="2">ATPase</fullName>
    </submittedName>
</protein>
<reference evidence="2" key="1">
    <citation type="journal article" date="2020" name="mSystems">
        <title>Genome- and Community-Level Interaction Insights into Carbon Utilization and Element Cycling Functions of Hydrothermarchaeota in Hydrothermal Sediment.</title>
        <authorList>
            <person name="Zhou Z."/>
            <person name="Liu Y."/>
            <person name="Xu W."/>
            <person name="Pan J."/>
            <person name="Luo Z.H."/>
            <person name="Li M."/>
        </authorList>
    </citation>
    <scope>NUCLEOTIDE SEQUENCE [LARGE SCALE GENOMIC DNA]</scope>
    <source>
        <strain evidence="2">SpSt-732</strain>
    </source>
</reference>
<feature type="domain" description="Diphthamide synthase" evidence="1">
    <location>
        <begin position="3"/>
        <end position="204"/>
    </location>
</feature>
<evidence type="ECO:0000313" key="2">
    <source>
        <dbReference type="EMBL" id="HGI86794.1"/>
    </source>
</evidence>
<gene>
    <name evidence="2" type="ORF">ENV14_00105</name>
</gene>
<proteinExistence type="predicted"/>
<dbReference type="Pfam" id="PF01902">
    <property type="entry name" value="Diphthami_syn_2"/>
    <property type="match status" value="1"/>
</dbReference>
<evidence type="ECO:0000259" key="1">
    <source>
        <dbReference type="Pfam" id="PF01902"/>
    </source>
</evidence>
<dbReference type="EMBL" id="DTFF01000001">
    <property type="protein sequence ID" value="HGI86794.1"/>
    <property type="molecule type" value="Genomic_DNA"/>
</dbReference>
<accession>A0A7C4BAT0</accession>
<dbReference type="InterPro" id="IPR014729">
    <property type="entry name" value="Rossmann-like_a/b/a_fold"/>
</dbReference>
<comment type="caution">
    <text evidence="2">The sequence shown here is derived from an EMBL/GenBank/DDBJ whole genome shotgun (WGS) entry which is preliminary data.</text>
</comment>
<dbReference type="SUPFAM" id="SSF52402">
    <property type="entry name" value="Adenine nucleotide alpha hydrolases-like"/>
    <property type="match status" value="1"/>
</dbReference>
<dbReference type="InterPro" id="IPR002761">
    <property type="entry name" value="Diphthami_syn_dom"/>
</dbReference>
<dbReference type="AlphaFoldDB" id="A0A7C4BAT0"/>
<sequence>MRALLSSGGKDSFYALMVVGNVDMAIMLSYEFPRPSPHLINMGKSIETHLKASIPVLVKHLRKGREKAETIEILRRLGVSEIIAGDVYVEDHLKYMEGIASEVGATLIEPLWGEDPEDLLYKEIESGLEVLVIGCRSSLEQWLGVEINENNITNFVESCKTSGVDPLGEGGEYHTLVVNSPIHVERVGYQKVSFESYEDYLIIRIL</sequence>
<dbReference type="Gene3D" id="3.40.50.620">
    <property type="entry name" value="HUPs"/>
    <property type="match status" value="1"/>
</dbReference>